<dbReference type="RefSeq" id="WP_272000747.1">
    <property type="nucleotide sequence ID" value="NZ_JAQNDN010000013.1"/>
</dbReference>
<organism evidence="2 3">
    <name type="scientific">Nannocystis radixulma</name>
    <dbReference type="NCBI Taxonomy" id="2995305"/>
    <lineage>
        <taxon>Bacteria</taxon>
        <taxon>Pseudomonadati</taxon>
        <taxon>Myxococcota</taxon>
        <taxon>Polyangia</taxon>
        <taxon>Nannocystales</taxon>
        <taxon>Nannocystaceae</taxon>
        <taxon>Nannocystis</taxon>
    </lineage>
</organism>
<reference evidence="2 3" key="1">
    <citation type="submission" date="2022-11" db="EMBL/GenBank/DDBJ databases">
        <title>Minimal conservation of predation-associated metabolite biosynthetic gene clusters underscores biosynthetic potential of Myxococcota including descriptions for ten novel species: Archangium lansinium sp. nov., Myxococcus landrumus sp. nov., Nannocystis bai.</title>
        <authorList>
            <person name="Ahearne A."/>
            <person name="Stevens C."/>
            <person name="Dowd S."/>
        </authorList>
    </citation>
    <scope>NUCLEOTIDE SEQUENCE [LARGE SCALE GENOMIC DNA]</scope>
    <source>
        <strain evidence="2 3">NCELM</strain>
    </source>
</reference>
<gene>
    <name evidence="2" type="ORF">POL58_23875</name>
</gene>
<comment type="caution">
    <text evidence="2">The sequence shown here is derived from an EMBL/GenBank/DDBJ whole genome shotgun (WGS) entry which is preliminary data.</text>
</comment>
<dbReference type="Gene3D" id="2.30.320.10">
    <property type="entry name" value="YwqG-like"/>
    <property type="match status" value="1"/>
</dbReference>
<dbReference type="Proteomes" id="UP001217838">
    <property type="component" value="Unassembled WGS sequence"/>
</dbReference>
<dbReference type="InterPro" id="IPR015315">
    <property type="entry name" value="DUF1963"/>
</dbReference>
<protein>
    <submittedName>
        <fullName evidence="2">DUF1963 domain-containing protein</fullName>
    </submittedName>
</protein>
<keyword evidence="3" id="KW-1185">Reference proteome</keyword>
<feature type="compositionally biased region" description="Acidic residues" evidence="1">
    <location>
        <begin position="139"/>
        <end position="151"/>
    </location>
</feature>
<accession>A0ABT5B9K2</accession>
<evidence type="ECO:0000256" key="1">
    <source>
        <dbReference type="SAM" id="MobiDB-lite"/>
    </source>
</evidence>
<proteinExistence type="predicted"/>
<dbReference type="EMBL" id="JAQNDN010000013">
    <property type="protein sequence ID" value="MDC0670817.1"/>
    <property type="molecule type" value="Genomic_DNA"/>
</dbReference>
<feature type="region of interest" description="Disordered" evidence="1">
    <location>
        <begin position="131"/>
        <end position="151"/>
    </location>
</feature>
<evidence type="ECO:0000313" key="2">
    <source>
        <dbReference type="EMBL" id="MDC0670817.1"/>
    </source>
</evidence>
<evidence type="ECO:0000313" key="3">
    <source>
        <dbReference type="Proteomes" id="UP001217838"/>
    </source>
</evidence>
<dbReference type="InterPro" id="IPR035948">
    <property type="entry name" value="YwqG-like_sf"/>
</dbReference>
<name>A0ABT5B9K2_9BACT</name>
<dbReference type="SUPFAM" id="SSF103032">
    <property type="entry name" value="Hypothetical protein YwqG"/>
    <property type="match status" value="1"/>
</dbReference>
<dbReference type="Pfam" id="PF09234">
    <property type="entry name" value="DUF1963"/>
    <property type="match status" value="1"/>
</dbReference>
<sequence length="270" mass="29376">MAKKTETFLLEDVRPRLMRAAFVPTLVAVTDDPDYVDDETVLGTDDVTAAKIGGAPLLTKEAPAPKCGKCKQPLRFVLQLRRSDLPAAAQVHLAEELLQLFWCDDCQSEGGAENPWSKGALIREVALGQPLAPRKARGDDEDDEDDEGDEVDALSVTFIRDWQEVEDWPSGQVEVLAAALEVSPKSEATREKLEALAEAMDDAELETLDGVKIAGWPRWVSEPETVKCKCKAVMNPVIQLGEDAVVVGDAGTTWILACPACGKKAYVCQQ</sequence>